<sequence>MNRRRLVVGISGATGISYGLRILEHARKAGLETHLVVTPAGQQTRAYETDLSVADLAATADGTCRLGPEDRPVRRWRPTEWWSRDLGVTPGHEAAIAQLSEWACSLSERCAMALSQFSRSTTSR</sequence>
<evidence type="ECO:0000313" key="3">
    <source>
        <dbReference type="Proteomes" id="UP001500305"/>
    </source>
</evidence>
<protein>
    <recommendedName>
        <fullName evidence="1">Flavoprotein domain-containing protein</fullName>
    </recommendedName>
</protein>
<dbReference type="Pfam" id="PF02441">
    <property type="entry name" value="Flavoprotein"/>
    <property type="match status" value="1"/>
</dbReference>
<comment type="caution">
    <text evidence="2">The sequence shown here is derived from an EMBL/GenBank/DDBJ whole genome shotgun (WGS) entry which is preliminary data.</text>
</comment>
<accession>A0ABP5RTT7</accession>
<name>A0ABP5RTT7_9ACTN</name>
<gene>
    <name evidence="2" type="ORF">GCM10010430_71520</name>
</gene>
<feature type="domain" description="Flavoprotein" evidence="1">
    <location>
        <begin position="5"/>
        <end position="55"/>
    </location>
</feature>
<dbReference type="Gene3D" id="3.40.50.1950">
    <property type="entry name" value="Flavin prenyltransferase-like"/>
    <property type="match status" value="1"/>
</dbReference>
<dbReference type="EMBL" id="BAAATR010000052">
    <property type="protein sequence ID" value="GAA2275318.1"/>
    <property type="molecule type" value="Genomic_DNA"/>
</dbReference>
<dbReference type="InterPro" id="IPR036551">
    <property type="entry name" value="Flavin_trans-like"/>
</dbReference>
<dbReference type="InterPro" id="IPR003382">
    <property type="entry name" value="Flavoprotein"/>
</dbReference>
<proteinExistence type="predicted"/>
<organism evidence="2 3">
    <name type="scientific">Kitasatospora cystarginea</name>
    <dbReference type="NCBI Taxonomy" id="58350"/>
    <lineage>
        <taxon>Bacteria</taxon>
        <taxon>Bacillati</taxon>
        <taxon>Actinomycetota</taxon>
        <taxon>Actinomycetes</taxon>
        <taxon>Kitasatosporales</taxon>
        <taxon>Streptomycetaceae</taxon>
        <taxon>Kitasatospora</taxon>
    </lineage>
</organism>
<evidence type="ECO:0000259" key="1">
    <source>
        <dbReference type="Pfam" id="PF02441"/>
    </source>
</evidence>
<dbReference type="RefSeq" id="WP_425557846.1">
    <property type="nucleotide sequence ID" value="NZ_BAAATR010000052.1"/>
</dbReference>
<keyword evidence="3" id="KW-1185">Reference proteome</keyword>
<dbReference type="Proteomes" id="UP001500305">
    <property type="component" value="Unassembled WGS sequence"/>
</dbReference>
<evidence type="ECO:0000313" key="2">
    <source>
        <dbReference type="EMBL" id="GAA2275318.1"/>
    </source>
</evidence>
<dbReference type="SUPFAM" id="SSF52507">
    <property type="entry name" value="Homo-oligomeric flavin-containing Cys decarboxylases, HFCD"/>
    <property type="match status" value="1"/>
</dbReference>
<reference evidence="3" key="1">
    <citation type="journal article" date="2019" name="Int. J. Syst. Evol. Microbiol.">
        <title>The Global Catalogue of Microorganisms (GCM) 10K type strain sequencing project: providing services to taxonomists for standard genome sequencing and annotation.</title>
        <authorList>
            <consortium name="The Broad Institute Genomics Platform"/>
            <consortium name="The Broad Institute Genome Sequencing Center for Infectious Disease"/>
            <person name="Wu L."/>
            <person name="Ma J."/>
        </authorList>
    </citation>
    <scope>NUCLEOTIDE SEQUENCE [LARGE SCALE GENOMIC DNA]</scope>
    <source>
        <strain evidence="3">JCM 7356</strain>
    </source>
</reference>